<protein>
    <recommendedName>
        <fullName evidence="4">VWFA domain-containing protein</fullName>
    </recommendedName>
</protein>
<feature type="transmembrane region" description="Helical" evidence="3">
    <location>
        <begin position="12"/>
        <end position="29"/>
    </location>
</feature>
<dbReference type="InterPro" id="IPR036465">
    <property type="entry name" value="vWFA_dom_sf"/>
</dbReference>
<reference evidence="5 6" key="1">
    <citation type="journal article" date="2016" name="Appl. Environ. Microbiol.">
        <title>Lack of Overt Genome Reduction in the Bryostatin-Producing Bryozoan Symbiont "Candidatus Endobugula sertula".</title>
        <authorList>
            <person name="Miller I.J."/>
            <person name="Vanee N."/>
            <person name="Fong S.S."/>
            <person name="Lim-Fong G.E."/>
            <person name="Kwan J.C."/>
        </authorList>
    </citation>
    <scope>NUCLEOTIDE SEQUENCE [LARGE SCALE GENOMIC DNA]</scope>
    <source>
        <strain evidence="5">AB1-4</strain>
    </source>
</reference>
<feature type="compositionally biased region" description="Basic and acidic residues" evidence="2">
    <location>
        <begin position="517"/>
        <end position="543"/>
    </location>
</feature>
<dbReference type="InterPro" id="IPR019734">
    <property type="entry name" value="TPR_rpt"/>
</dbReference>
<dbReference type="InterPro" id="IPR011990">
    <property type="entry name" value="TPR-like_helical_dom_sf"/>
</dbReference>
<dbReference type="InterPro" id="IPR002035">
    <property type="entry name" value="VWF_A"/>
</dbReference>
<dbReference type="InterPro" id="IPR050768">
    <property type="entry name" value="UPF0353/GerABKA_families"/>
</dbReference>
<feature type="transmembrane region" description="Helical" evidence="3">
    <location>
        <begin position="63"/>
        <end position="82"/>
    </location>
</feature>
<keyword evidence="3" id="KW-0472">Membrane</keyword>
<dbReference type="PROSITE" id="PS50234">
    <property type="entry name" value="VWFA"/>
    <property type="match status" value="1"/>
</dbReference>
<dbReference type="EMBL" id="MDLC01000029">
    <property type="protein sequence ID" value="ODS23404.1"/>
    <property type="molecule type" value="Genomic_DNA"/>
</dbReference>
<evidence type="ECO:0000313" key="5">
    <source>
        <dbReference type="EMBL" id="ODS23404.1"/>
    </source>
</evidence>
<comment type="caution">
    <text evidence="5">The sequence shown here is derived from an EMBL/GenBank/DDBJ whole genome shotgun (WGS) entry which is preliminary data.</text>
</comment>
<evidence type="ECO:0000313" key="6">
    <source>
        <dbReference type="Proteomes" id="UP000242502"/>
    </source>
</evidence>
<feature type="repeat" description="TPR" evidence="1">
    <location>
        <begin position="405"/>
        <end position="438"/>
    </location>
</feature>
<dbReference type="PROSITE" id="PS50293">
    <property type="entry name" value="TPR_REGION"/>
    <property type="match status" value="1"/>
</dbReference>
<dbReference type="PROSITE" id="PS50005">
    <property type="entry name" value="TPR"/>
    <property type="match status" value="1"/>
</dbReference>
<dbReference type="SMART" id="SM00327">
    <property type="entry name" value="VWA"/>
    <property type="match status" value="1"/>
</dbReference>
<accession>A0A1D2QPC3</accession>
<dbReference type="STRING" id="62101.AB835_08955"/>
<dbReference type="SMART" id="SM00028">
    <property type="entry name" value="TPR"/>
    <property type="match status" value="1"/>
</dbReference>
<evidence type="ECO:0000256" key="3">
    <source>
        <dbReference type="SAM" id="Phobius"/>
    </source>
</evidence>
<feature type="region of interest" description="Disordered" evidence="2">
    <location>
        <begin position="452"/>
        <end position="560"/>
    </location>
</feature>
<dbReference type="SUPFAM" id="SSF53300">
    <property type="entry name" value="vWA-like"/>
    <property type="match status" value="1"/>
</dbReference>
<dbReference type="PANTHER" id="PTHR22550">
    <property type="entry name" value="SPORE GERMINATION PROTEIN"/>
    <property type="match status" value="1"/>
</dbReference>
<dbReference type="Pfam" id="PF13519">
    <property type="entry name" value="VWA_2"/>
    <property type="match status" value="1"/>
</dbReference>
<name>A0A1D2QPC3_9GAMM</name>
<keyword evidence="3" id="KW-0812">Transmembrane</keyword>
<dbReference type="Gene3D" id="1.25.40.10">
    <property type="entry name" value="Tetratricopeptide repeat domain"/>
    <property type="match status" value="1"/>
</dbReference>
<dbReference type="Pfam" id="PF00515">
    <property type="entry name" value="TPR_1"/>
    <property type="match status" value="1"/>
</dbReference>
<dbReference type="SUPFAM" id="SSF48452">
    <property type="entry name" value="TPR-like"/>
    <property type="match status" value="1"/>
</dbReference>
<dbReference type="PANTHER" id="PTHR22550:SF14">
    <property type="entry name" value="VWFA DOMAIN-CONTAINING PROTEIN"/>
    <property type="match status" value="1"/>
</dbReference>
<dbReference type="AlphaFoldDB" id="A0A1D2QPC3"/>
<evidence type="ECO:0000256" key="2">
    <source>
        <dbReference type="SAM" id="MobiDB-lite"/>
    </source>
</evidence>
<evidence type="ECO:0000259" key="4">
    <source>
        <dbReference type="PROSITE" id="PS50234"/>
    </source>
</evidence>
<feature type="compositionally biased region" description="Low complexity" evidence="2">
    <location>
        <begin position="452"/>
        <end position="516"/>
    </location>
</feature>
<keyword evidence="1" id="KW-0802">TPR repeat</keyword>
<dbReference type="Proteomes" id="UP000242502">
    <property type="component" value="Unassembled WGS sequence"/>
</dbReference>
<proteinExistence type="predicted"/>
<dbReference type="Gene3D" id="3.40.50.410">
    <property type="entry name" value="von Willebrand factor, type A domain"/>
    <property type="match status" value="1"/>
</dbReference>
<organism evidence="5 6">
    <name type="scientific">Candidatus Endobugula sertula</name>
    <name type="common">Bugula neritina bacterial symbiont</name>
    <dbReference type="NCBI Taxonomy" id="62101"/>
    <lineage>
        <taxon>Bacteria</taxon>
        <taxon>Pseudomonadati</taxon>
        <taxon>Pseudomonadota</taxon>
        <taxon>Gammaproteobacteria</taxon>
        <taxon>Cellvibrionales</taxon>
        <taxon>Cellvibrionaceae</taxon>
        <taxon>Candidatus Endobugula</taxon>
    </lineage>
</organism>
<sequence length="609" mass="69407">MDELNQFHFLRPLWLLMIPLLVVFTLWLHQQQRQRTGFEQWIDNTLLPYISTGSQSPIHSTSYLGLIAIWIITTIALAGPTWKQLPQPLHESEATLIIVLDLSPSMRAEDNKPSRIVRARLKIKDLLNQRKEGLTALVVYAGEAHIVTPLTDDTHTIINLLATLEPGLLPIPGSNIEMAVDLSKELLRDSDLKKASLVVVTDGIDSSAFSTLKRSIGKHITLFILGVGTSKGAPIPTRNGFLRDDSNNMINSTRNDAQLKAFAQSVQGTYLPLQADDSDIRFILDTMNKPTDQSRELEHHIDRWHEWGPTLLLFLLPLLAFTFRRGWLLVLVVTVLPVLPPKTAHAFSWDDLWLNDNQQGQQAFEQEQYEKAEQSFDQPQWKGSAAYRNKNYTAAVKAFGQGNTATDHYNRGNALAQLGQLDKAIEAYDTALAINPELQDAITNKKIIENFQQQQQQQQQNNHQEQHQDQQQNSDSGSNSDNNSDNSQKQSQNNSLPKEQQSQQSTSSRDSTQNQQEEQKKADNTESKKAEQQRSSEENKSSEDSQPENASLTHLSKEEKQALEQWIRKIHDDPSGLLRRKFDYEFKKRRREYNNGQWELPDNNAHKRY</sequence>
<feature type="domain" description="VWFA" evidence="4">
    <location>
        <begin position="95"/>
        <end position="287"/>
    </location>
</feature>
<gene>
    <name evidence="5" type="ORF">AB835_08955</name>
</gene>
<evidence type="ECO:0000256" key="1">
    <source>
        <dbReference type="PROSITE-ProRule" id="PRU00339"/>
    </source>
</evidence>
<keyword evidence="3" id="KW-1133">Transmembrane helix</keyword>